<dbReference type="InterPro" id="IPR028082">
    <property type="entry name" value="Peripla_BP_I"/>
</dbReference>
<keyword evidence="5" id="KW-0732">Signal</keyword>
<evidence type="ECO:0000256" key="4">
    <source>
        <dbReference type="ARBA" id="ARBA00023136"/>
    </source>
</evidence>
<sequence>MAHYLFVFVVLLASGFGSESLADELEDEEESLPAFDINIGILLPGDDSFAYSLSRVTPGIRYALASERFKMLLPNHNVTSHVKIMDSECSALIAPLRAMEAMVKTDHQRRLDLLLGPACDLVGGPVARYNTQWQTCMISAGCGASGFSDKNSLFVTRVLLNFEESGMVFGNIISSQFDYSRIIMITQEIHRDNNDCYWINQGVGKYFKQHLFSPDNEFVSPNAPNFTQYLMDLELHRRARAHPHPEDDRYNPTKRRDRA</sequence>
<evidence type="ECO:0000256" key="1">
    <source>
        <dbReference type="ARBA" id="ARBA00004370"/>
    </source>
</evidence>
<proteinExistence type="predicted"/>
<dbReference type="GeneID" id="115929901"/>
<evidence type="ECO:0000256" key="2">
    <source>
        <dbReference type="ARBA" id="ARBA00022692"/>
    </source>
</evidence>
<dbReference type="GO" id="GO:0017046">
    <property type="term" value="F:peptide hormone binding"/>
    <property type="evidence" value="ECO:0000318"/>
    <property type="project" value="GO_Central"/>
</dbReference>
<feature type="signal peptide" evidence="5">
    <location>
        <begin position="1"/>
        <end position="17"/>
    </location>
</feature>
<dbReference type="RefSeq" id="XP_030855883.1">
    <property type="nucleotide sequence ID" value="XM_031000023.1"/>
</dbReference>
<dbReference type="PANTHER" id="PTHR44755:SF11">
    <property type="entry name" value="ATRIAL NATRIURETIC PEPTIDE RECEPTOR 3 ISOFORM X1"/>
    <property type="match status" value="1"/>
</dbReference>
<dbReference type="KEGG" id="spu:115929901"/>
<keyword evidence="3" id="KW-1133">Transmembrane helix</keyword>
<keyword evidence="2" id="KW-0812">Transmembrane</keyword>
<dbReference type="GO" id="GO:0016020">
    <property type="term" value="C:membrane"/>
    <property type="evidence" value="ECO:0007669"/>
    <property type="project" value="UniProtKB-SubCell"/>
</dbReference>
<dbReference type="AlphaFoldDB" id="A0A7M7PUV3"/>
<feature type="domain" description="Receptor ligand binding region" evidence="6">
    <location>
        <begin position="71"/>
        <end position="188"/>
    </location>
</feature>
<keyword evidence="4" id="KW-0472">Membrane</keyword>
<evidence type="ECO:0000256" key="3">
    <source>
        <dbReference type="ARBA" id="ARBA00022989"/>
    </source>
</evidence>
<organism evidence="7 8">
    <name type="scientific">Strongylocentrotus purpuratus</name>
    <name type="common">Purple sea urchin</name>
    <dbReference type="NCBI Taxonomy" id="7668"/>
    <lineage>
        <taxon>Eukaryota</taxon>
        <taxon>Metazoa</taxon>
        <taxon>Echinodermata</taxon>
        <taxon>Eleutherozoa</taxon>
        <taxon>Echinozoa</taxon>
        <taxon>Echinoidea</taxon>
        <taxon>Euechinoidea</taxon>
        <taxon>Echinacea</taxon>
        <taxon>Camarodonta</taxon>
        <taxon>Echinidea</taxon>
        <taxon>Strongylocentrotidae</taxon>
        <taxon>Strongylocentrotus</taxon>
    </lineage>
</organism>
<dbReference type="GO" id="GO:0007165">
    <property type="term" value="P:signal transduction"/>
    <property type="evidence" value="ECO:0000318"/>
    <property type="project" value="GO_Central"/>
</dbReference>
<dbReference type="OMA" id="NDCYWIN"/>
<keyword evidence="8" id="KW-1185">Reference proteome</keyword>
<dbReference type="InParanoid" id="A0A7M7PUV3"/>
<reference evidence="8" key="1">
    <citation type="submission" date="2015-02" db="EMBL/GenBank/DDBJ databases">
        <title>Genome sequencing for Strongylocentrotus purpuratus.</title>
        <authorList>
            <person name="Murali S."/>
            <person name="Liu Y."/>
            <person name="Vee V."/>
            <person name="English A."/>
            <person name="Wang M."/>
            <person name="Skinner E."/>
            <person name="Han Y."/>
            <person name="Muzny D.M."/>
            <person name="Worley K.C."/>
            <person name="Gibbs R.A."/>
        </authorList>
    </citation>
    <scope>NUCLEOTIDE SEQUENCE</scope>
</reference>
<evidence type="ECO:0000256" key="5">
    <source>
        <dbReference type="SAM" id="SignalP"/>
    </source>
</evidence>
<dbReference type="EnsemblMetazoa" id="XM_031000023">
    <property type="protein sequence ID" value="XP_030855883"/>
    <property type="gene ID" value="LOC115929901"/>
</dbReference>
<dbReference type="InterPro" id="IPR001828">
    <property type="entry name" value="ANF_lig-bd_rcpt"/>
</dbReference>
<name>A0A7M7PUV3_STRPU</name>
<protein>
    <recommendedName>
        <fullName evidence="6">Receptor ligand binding region domain-containing protein</fullName>
    </recommendedName>
</protein>
<dbReference type="SUPFAM" id="SSF53822">
    <property type="entry name" value="Periplasmic binding protein-like I"/>
    <property type="match status" value="1"/>
</dbReference>
<dbReference type="GO" id="GO:0038023">
    <property type="term" value="F:signaling receptor activity"/>
    <property type="evidence" value="ECO:0000318"/>
    <property type="project" value="GO_Central"/>
</dbReference>
<dbReference type="Proteomes" id="UP000007110">
    <property type="component" value="Unassembled WGS sequence"/>
</dbReference>
<dbReference type="PANTHER" id="PTHR44755">
    <property type="entry name" value="NATRIURETIC PEPTIDE RECEPTOR 3-RELATED"/>
    <property type="match status" value="1"/>
</dbReference>
<evidence type="ECO:0000313" key="8">
    <source>
        <dbReference type="Proteomes" id="UP000007110"/>
    </source>
</evidence>
<accession>A0A7M7PUV3</accession>
<dbReference type="InterPro" id="IPR052612">
    <property type="entry name" value="ANP_Clearance_Receptor"/>
</dbReference>
<comment type="subcellular location">
    <subcellularLocation>
        <location evidence="1">Membrane</location>
    </subcellularLocation>
</comment>
<dbReference type="Pfam" id="PF01094">
    <property type="entry name" value="ANF_receptor"/>
    <property type="match status" value="1"/>
</dbReference>
<evidence type="ECO:0000313" key="7">
    <source>
        <dbReference type="EnsemblMetazoa" id="XP_030855883"/>
    </source>
</evidence>
<feature type="chain" id="PRO_5029613020" description="Receptor ligand binding region domain-containing protein" evidence="5">
    <location>
        <begin position="18"/>
        <end position="259"/>
    </location>
</feature>
<evidence type="ECO:0000259" key="6">
    <source>
        <dbReference type="Pfam" id="PF01094"/>
    </source>
</evidence>
<dbReference type="Gene3D" id="3.40.50.2300">
    <property type="match status" value="1"/>
</dbReference>
<reference evidence="7" key="2">
    <citation type="submission" date="2021-01" db="UniProtKB">
        <authorList>
            <consortium name="EnsemblMetazoa"/>
        </authorList>
    </citation>
    <scope>IDENTIFICATION</scope>
</reference>
<dbReference type="OrthoDB" id="302535at2759"/>